<evidence type="ECO:0000256" key="4">
    <source>
        <dbReference type="ARBA" id="ARBA00023136"/>
    </source>
</evidence>
<protein>
    <recommendedName>
        <fullName evidence="9">MipA/OmpV family protein</fullName>
    </recommendedName>
</protein>
<dbReference type="PANTHER" id="PTHR38776">
    <property type="entry name" value="MLTA-INTERACTING PROTEIN-RELATED"/>
    <property type="match status" value="1"/>
</dbReference>
<keyword evidence="3 6" id="KW-0732">Signal</keyword>
<dbReference type="SUPFAM" id="SSF56925">
    <property type="entry name" value="OMPA-like"/>
    <property type="match status" value="1"/>
</dbReference>
<evidence type="ECO:0000256" key="3">
    <source>
        <dbReference type="ARBA" id="ARBA00022729"/>
    </source>
</evidence>
<keyword evidence="4" id="KW-0472">Membrane</keyword>
<dbReference type="InterPro" id="IPR011250">
    <property type="entry name" value="OMP/PagP_B-barrel"/>
</dbReference>
<sequence>MKKLLTYSCAALLLPTLVLAEEKPVETRINKVRVGGSLSFNYDRPIFKGINSTTGYSLVPRLSLGPVRDDEKNGKAGNGFVGPLKFMLKPRFGFFKQGYDASDSVMLDGMKDRDSSFNLGLKFQTRTPVGTFVLEGGYDVIGKHDGFEGSLLYTNRIPLGASRLRLYPEVGVYYWSKRVSDYYYGVNLGEVSVGLDRDAYDLNSTTNYFLGYRVEYPLTKKWGLTHSLRSTWYDDAITDSPIVEDDADNDVRATFGLTYDF</sequence>
<evidence type="ECO:0000256" key="1">
    <source>
        <dbReference type="ARBA" id="ARBA00004442"/>
    </source>
</evidence>
<proteinExistence type="inferred from homology"/>
<comment type="caution">
    <text evidence="7">The sequence shown here is derived from an EMBL/GenBank/DDBJ whole genome shotgun (WGS) entry which is preliminary data.</text>
</comment>
<name>A0A317C7G8_9GAMM</name>
<evidence type="ECO:0000256" key="6">
    <source>
        <dbReference type="SAM" id="SignalP"/>
    </source>
</evidence>
<dbReference type="RefSeq" id="WP_109824107.1">
    <property type="nucleotide sequence ID" value="NZ_QGKL01000039.1"/>
</dbReference>
<keyword evidence="5" id="KW-0998">Cell outer membrane</keyword>
<accession>A0A317C7G8</accession>
<dbReference type="OrthoDB" id="8562138at2"/>
<keyword evidence="8" id="KW-1185">Reference proteome</keyword>
<dbReference type="InterPro" id="IPR010583">
    <property type="entry name" value="MipA"/>
</dbReference>
<gene>
    <name evidence="7" type="ORF">DKT75_14250</name>
</gene>
<evidence type="ECO:0000313" key="8">
    <source>
        <dbReference type="Proteomes" id="UP000245506"/>
    </source>
</evidence>
<dbReference type="GO" id="GO:0009279">
    <property type="term" value="C:cell outer membrane"/>
    <property type="evidence" value="ECO:0007669"/>
    <property type="project" value="UniProtKB-SubCell"/>
</dbReference>
<comment type="subcellular location">
    <subcellularLocation>
        <location evidence="1">Cell outer membrane</location>
    </subcellularLocation>
</comment>
<dbReference type="EMBL" id="QGKL01000039">
    <property type="protein sequence ID" value="PWQ94458.1"/>
    <property type="molecule type" value="Genomic_DNA"/>
</dbReference>
<dbReference type="AlphaFoldDB" id="A0A317C7G8"/>
<dbReference type="Proteomes" id="UP000245506">
    <property type="component" value="Unassembled WGS sequence"/>
</dbReference>
<dbReference type="Pfam" id="PF06629">
    <property type="entry name" value="MipA"/>
    <property type="match status" value="1"/>
</dbReference>
<dbReference type="PANTHER" id="PTHR38776:SF1">
    <property type="entry name" value="MLTA-INTERACTING PROTEIN-RELATED"/>
    <property type="match status" value="1"/>
</dbReference>
<comment type="similarity">
    <text evidence="2">Belongs to the MipA/OmpV family.</text>
</comment>
<feature type="signal peptide" evidence="6">
    <location>
        <begin position="1"/>
        <end position="20"/>
    </location>
</feature>
<feature type="chain" id="PRO_5016356689" description="MipA/OmpV family protein" evidence="6">
    <location>
        <begin position="21"/>
        <end position="261"/>
    </location>
</feature>
<evidence type="ECO:0008006" key="9">
    <source>
        <dbReference type="Google" id="ProtNLM"/>
    </source>
</evidence>
<evidence type="ECO:0000256" key="5">
    <source>
        <dbReference type="ARBA" id="ARBA00023237"/>
    </source>
</evidence>
<evidence type="ECO:0000313" key="7">
    <source>
        <dbReference type="EMBL" id="PWQ94458.1"/>
    </source>
</evidence>
<reference evidence="7 8" key="1">
    <citation type="submission" date="2018-05" db="EMBL/GenBank/DDBJ databases">
        <title>Leucothrix arctica sp. nov., isolated from Arctic seawater.</title>
        <authorList>
            <person name="Choi A."/>
            <person name="Baek K."/>
        </authorList>
    </citation>
    <scope>NUCLEOTIDE SEQUENCE [LARGE SCALE GENOMIC DNA]</scope>
    <source>
        <strain evidence="7 8">IMCC9719</strain>
    </source>
</reference>
<evidence type="ECO:0000256" key="2">
    <source>
        <dbReference type="ARBA" id="ARBA00005722"/>
    </source>
</evidence>
<organism evidence="7 8">
    <name type="scientific">Leucothrix arctica</name>
    <dbReference type="NCBI Taxonomy" id="1481894"/>
    <lineage>
        <taxon>Bacteria</taxon>
        <taxon>Pseudomonadati</taxon>
        <taxon>Pseudomonadota</taxon>
        <taxon>Gammaproteobacteria</taxon>
        <taxon>Thiotrichales</taxon>
        <taxon>Thiotrichaceae</taxon>
        <taxon>Leucothrix</taxon>
    </lineage>
</organism>